<dbReference type="EMBL" id="VLTK01000008">
    <property type="protein sequence ID" value="TSI14650.1"/>
    <property type="molecule type" value="Genomic_DNA"/>
</dbReference>
<organism evidence="1 2">
    <name type="scientific">Brevibacterium aurantiacum</name>
    <dbReference type="NCBI Taxonomy" id="273384"/>
    <lineage>
        <taxon>Bacteria</taxon>
        <taxon>Bacillati</taxon>
        <taxon>Actinomycetota</taxon>
        <taxon>Actinomycetes</taxon>
        <taxon>Micrococcales</taxon>
        <taxon>Brevibacteriaceae</taxon>
        <taxon>Brevibacterium</taxon>
    </lineage>
</organism>
<dbReference type="Proteomes" id="UP000316406">
    <property type="component" value="Unassembled WGS sequence"/>
</dbReference>
<dbReference type="AlphaFoldDB" id="A0A556CB69"/>
<gene>
    <name evidence="1" type="ORF">FO013_14980</name>
</gene>
<comment type="caution">
    <text evidence="1">The sequence shown here is derived from an EMBL/GenBank/DDBJ whole genome shotgun (WGS) entry which is preliminary data.</text>
</comment>
<reference evidence="1 2" key="1">
    <citation type="submission" date="2019-07" db="EMBL/GenBank/DDBJ databases">
        <title>Draft genome sequence of Brevibacterium aurantiacum XU54 isolated from Xinjiang China.</title>
        <authorList>
            <person name="Xu X."/>
        </authorList>
    </citation>
    <scope>NUCLEOTIDE SEQUENCE [LARGE SCALE GENOMIC DNA]</scope>
    <source>
        <strain evidence="1 2">XU54</strain>
    </source>
</reference>
<name>A0A556CB69_BREAU</name>
<accession>A0A556CB69</accession>
<protein>
    <submittedName>
        <fullName evidence="1">Uncharacterized protein</fullName>
    </submittedName>
</protein>
<proteinExistence type="predicted"/>
<dbReference type="RefSeq" id="WP_143923356.1">
    <property type="nucleotide sequence ID" value="NZ_VLTK01000008.1"/>
</dbReference>
<sequence length="119" mass="13549">MVTESEFAKAAMEFHLAVNAARQAQVEVDDARWAMEEMQCLKEFQLMVPYEDGDGFAFVVTLCERRKGHDGPHGEEPMTSEYESAVILDEVHTIRKDTGWVREMGRKARALFALEPDRG</sequence>
<evidence type="ECO:0000313" key="2">
    <source>
        <dbReference type="Proteomes" id="UP000316406"/>
    </source>
</evidence>
<evidence type="ECO:0000313" key="1">
    <source>
        <dbReference type="EMBL" id="TSI14650.1"/>
    </source>
</evidence>
<keyword evidence="2" id="KW-1185">Reference proteome</keyword>
<dbReference type="OrthoDB" id="9914874at2"/>